<keyword evidence="1" id="KW-0175">Coiled coil</keyword>
<reference evidence="5 6" key="1">
    <citation type="submission" date="2018-10" db="EMBL/GenBank/DDBJ databases">
        <title>Genome Sequence of Cohnella sp.</title>
        <authorList>
            <person name="Srinivasan S."/>
            <person name="Kim M.K."/>
        </authorList>
    </citation>
    <scope>NUCLEOTIDE SEQUENCE [LARGE SCALE GENOMIC DNA]</scope>
    <source>
        <strain evidence="5 6">18JY8-7</strain>
    </source>
</reference>
<evidence type="ECO:0000313" key="5">
    <source>
        <dbReference type="EMBL" id="AYQ75484.1"/>
    </source>
</evidence>
<dbReference type="Gene3D" id="2.40.420.20">
    <property type="match status" value="1"/>
</dbReference>
<protein>
    <submittedName>
        <fullName evidence="5">Biotin/lipoyl-binding protein</fullName>
    </submittedName>
</protein>
<dbReference type="Pfam" id="PF25967">
    <property type="entry name" value="RND-MFP_C"/>
    <property type="match status" value="1"/>
</dbReference>
<feature type="domain" description="CzcB-like barrel-sandwich hybrid" evidence="4">
    <location>
        <begin position="102"/>
        <end position="214"/>
    </location>
</feature>
<sequence>MKWWTAYSPETAETAGKGSAGRRTAGVLAAAVLSVAVAGCGLLPSEPQEEDLSAIQLPQISKKPEYEVTTKTLETKVSGSGRVLSTKEKTLYFTLDGKRLKKLYIQTGDKVKAGQPIAELDVEDMRKSLRTQQLAIKKQELEIKDLLRKKDEMDPVDFEQQMLGFEEQRQQLSDLEADIAKATLTADFDGTVVSVSVQEGASIKAYDPICVIADPSKLTVAATLSKDDLQKVALGMEAQVDIGNVGQLQGKIKQLPVADQNSNGNGNGNGNGGGTPPLRLDQYLLVDVPKLPNTVERGTPLSVSIILDRRKDAVVIPLAALRTIGGRTYVQVAEADGSKREVDVEVGQQTSTDAEILQGLTPGQKVVGR</sequence>
<feature type="domain" description="Multidrug resistance protein MdtA-like C-terminal permuted SH3" evidence="3">
    <location>
        <begin position="312"/>
        <end position="367"/>
    </location>
</feature>
<dbReference type="KEGG" id="coh:EAV92_04150"/>
<accession>A0A3G3K4P5</accession>
<dbReference type="PANTHER" id="PTHR30469:SF33">
    <property type="entry name" value="SLR1207 PROTEIN"/>
    <property type="match status" value="1"/>
</dbReference>
<dbReference type="InterPro" id="IPR058647">
    <property type="entry name" value="BSH_CzcB-like"/>
</dbReference>
<dbReference type="GO" id="GO:1990281">
    <property type="term" value="C:efflux pump complex"/>
    <property type="evidence" value="ECO:0007669"/>
    <property type="project" value="TreeGrafter"/>
</dbReference>
<evidence type="ECO:0000256" key="2">
    <source>
        <dbReference type="SAM" id="MobiDB-lite"/>
    </source>
</evidence>
<dbReference type="Proteomes" id="UP000269097">
    <property type="component" value="Chromosome"/>
</dbReference>
<gene>
    <name evidence="5" type="ORF">EAV92_04150</name>
</gene>
<feature type="compositionally biased region" description="Gly residues" evidence="2">
    <location>
        <begin position="265"/>
        <end position="275"/>
    </location>
</feature>
<dbReference type="EMBL" id="CP033433">
    <property type="protein sequence ID" value="AYQ75484.1"/>
    <property type="molecule type" value="Genomic_DNA"/>
</dbReference>
<dbReference type="PANTHER" id="PTHR30469">
    <property type="entry name" value="MULTIDRUG RESISTANCE PROTEIN MDTA"/>
    <property type="match status" value="1"/>
</dbReference>
<dbReference type="AlphaFoldDB" id="A0A3G3K4P5"/>
<proteinExistence type="predicted"/>
<evidence type="ECO:0000313" key="6">
    <source>
        <dbReference type="Proteomes" id="UP000269097"/>
    </source>
</evidence>
<dbReference type="InterPro" id="IPR058627">
    <property type="entry name" value="MdtA-like_C"/>
</dbReference>
<dbReference type="Gene3D" id="2.40.50.100">
    <property type="match status" value="2"/>
</dbReference>
<dbReference type="GO" id="GO:0015562">
    <property type="term" value="F:efflux transmembrane transporter activity"/>
    <property type="evidence" value="ECO:0007669"/>
    <property type="project" value="TreeGrafter"/>
</dbReference>
<keyword evidence="6" id="KW-1185">Reference proteome</keyword>
<dbReference type="SUPFAM" id="SSF111369">
    <property type="entry name" value="HlyD-like secretion proteins"/>
    <property type="match status" value="1"/>
</dbReference>
<evidence type="ECO:0000259" key="3">
    <source>
        <dbReference type="Pfam" id="PF25967"/>
    </source>
</evidence>
<feature type="coiled-coil region" evidence="1">
    <location>
        <begin position="122"/>
        <end position="185"/>
    </location>
</feature>
<evidence type="ECO:0000256" key="1">
    <source>
        <dbReference type="SAM" id="Coils"/>
    </source>
</evidence>
<organism evidence="5 6">
    <name type="scientific">Cohnella candidum</name>
    <dbReference type="NCBI Taxonomy" id="2674991"/>
    <lineage>
        <taxon>Bacteria</taxon>
        <taxon>Bacillati</taxon>
        <taxon>Bacillota</taxon>
        <taxon>Bacilli</taxon>
        <taxon>Bacillales</taxon>
        <taxon>Paenibacillaceae</taxon>
        <taxon>Cohnella</taxon>
    </lineage>
</organism>
<feature type="region of interest" description="Disordered" evidence="2">
    <location>
        <begin position="257"/>
        <end position="276"/>
    </location>
</feature>
<name>A0A3G3K4P5_9BACL</name>
<evidence type="ECO:0000259" key="4">
    <source>
        <dbReference type="Pfam" id="PF25973"/>
    </source>
</evidence>
<dbReference type="Pfam" id="PF25973">
    <property type="entry name" value="BSH_CzcB"/>
    <property type="match status" value="1"/>
</dbReference>